<reference evidence="1 2" key="1">
    <citation type="submission" date="2020-04" db="EMBL/GenBank/DDBJ databases">
        <authorList>
            <consortium name="Desulfovibrio sp. FSS-1 genome sequencing consortium"/>
            <person name="Shimoshige H."/>
            <person name="Kobayashi H."/>
            <person name="Maekawa T."/>
        </authorList>
    </citation>
    <scope>NUCLEOTIDE SEQUENCE [LARGE SCALE GENOMIC DNA]</scope>
    <source>
        <strain evidence="1 2">SIID29052-01</strain>
    </source>
</reference>
<evidence type="ECO:0000313" key="1">
    <source>
        <dbReference type="EMBL" id="GFK92799.1"/>
    </source>
</evidence>
<protein>
    <submittedName>
        <fullName evidence="1">Uncharacterized protein</fullName>
    </submittedName>
</protein>
<reference evidence="1 2" key="2">
    <citation type="submission" date="2020-05" db="EMBL/GenBank/DDBJ databases">
        <title>Draft genome sequence of Desulfovibrio sp. strainFSS-1.</title>
        <authorList>
            <person name="Shimoshige H."/>
            <person name="Kobayashi H."/>
            <person name="Maekawa T."/>
        </authorList>
    </citation>
    <scope>NUCLEOTIDE SEQUENCE [LARGE SCALE GENOMIC DNA]</scope>
    <source>
        <strain evidence="1 2">SIID29052-01</strain>
    </source>
</reference>
<dbReference type="Proteomes" id="UP000494245">
    <property type="component" value="Unassembled WGS sequence"/>
</dbReference>
<comment type="caution">
    <text evidence="1">The sequence shown here is derived from an EMBL/GenBank/DDBJ whole genome shotgun (WGS) entry which is preliminary data.</text>
</comment>
<name>A0A6V8LRQ5_9BACT</name>
<evidence type="ECO:0000313" key="2">
    <source>
        <dbReference type="Proteomes" id="UP000494245"/>
    </source>
</evidence>
<dbReference type="EMBL" id="BLTE01000002">
    <property type="protein sequence ID" value="GFK92799.1"/>
    <property type="molecule type" value="Genomic_DNA"/>
</dbReference>
<accession>A0A6V8LRQ5</accession>
<organism evidence="1 2">
    <name type="scientific">Fundidesulfovibrio magnetotacticus</name>
    <dbReference type="NCBI Taxonomy" id="2730080"/>
    <lineage>
        <taxon>Bacteria</taxon>
        <taxon>Pseudomonadati</taxon>
        <taxon>Thermodesulfobacteriota</taxon>
        <taxon>Desulfovibrionia</taxon>
        <taxon>Desulfovibrionales</taxon>
        <taxon>Desulfovibrionaceae</taxon>
        <taxon>Fundidesulfovibrio</taxon>
    </lineage>
</organism>
<proteinExistence type="predicted"/>
<dbReference type="AlphaFoldDB" id="A0A6V8LRQ5"/>
<gene>
    <name evidence="1" type="ORF">NNJEOMEG_00626</name>
</gene>
<sequence length="82" mass="9648">MEKLSIKHKQTLRQHVLKLINDDKQYYEVRGLYMKTSSRPKVKKNGVLCINLKGVKFDGREVIEGDEFVVNIEDDHIMLRMS</sequence>
<keyword evidence="2" id="KW-1185">Reference proteome</keyword>